<dbReference type="EMBL" id="BMAT01008314">
    <property type="protein sequence ID" value="GFR82213.1"/>
    <property type="molecule type" value="Genomic_DNA"/>
</dbReference>
<comment type="caution">
    <text evidence="1">The sequence shown here is derived from an EMBL/GenBank/DDBJ whole genome shotgun (WGS) entry which is preliminary data.</text>
</comment>
<dbReference type="AlphaFoldDB" id="A0AAV4G9I4"/>
<name>A0AAV4G9I4_9GAST</name>
<sequence length="90" mass="9660">MRRKGTASAQRVARSTIVNKCSNLSSDTGVRSGADIDDQGFPSLSVLSLSEYVKVRQALARCIDEARQTVRESLSLSSASASSLHLPVQH</sequence>
<gene>
    <name evidence="1" type="ORF">ElyMa_004092400</name>
</gene>
<reference evidence="1 2" key="1">
    <citation type="journal article" date="2021" name="Elife">
        <title>Chloroplast acquisition without the gene transfer in kleptoplastic sea slugs, Plakobranchus ocellatus.</title>
        <authorList>
            <person name="Maeda T."/>
            <person name="Takahashi S."/>
            <person name="Yoshida T."/>
            <person name="Shimamura S."/>
            <person name="Takaki Y."/>
            <person name="Nagai Y."/>
            <person name="Toyoda A."/>
            <person name="Suzuki Y."/>
            <person name="Arimoto A."/>
            <person name="Ishii H."/>
            <person name="Satoh N."/>
            <person name="Nishiyama T."/>
            <person name="Hasebe M."/>
            <person name="Maruyama T."/>
            <person name="Minagawa J."/>
            <person name="Obokata J."/>
            <person name="Shigenobu S."/>
        </authorList>
    </citation>
    <scope>NUCLEOTIDE SEQUENCE [LARGE SCALE GENOMIC DNA]</scope>
</reference>
<evidence type="ECO:0000313" key="2">
    <source>
        <dbReference type="Proteomes" id="UP000762676"/>
    </source>
</evidence>
<accession>A0AAV4G9I4</accession>
<proteinExistence type="predicted"/>
<dbReference type="Proteomes" id="UP000762676">
    <property type="component" value="Unassembled WGS sequence"/>
</dbReference>
<protein>
    <submittedName>
        <fullName evidence="1">Uncharacterized protein</fullName>
    </submittedName>
</protein>
<keyword evidence="2" id="KW-1185">Reference proteome</keyword>
<evidence type="ECO:0000313" key="1">
    <source>
        <dbReference type="EMBL" id="GFR82213.1"/>
    </source>
</evidence>
<organism evidence="1 2">
    <name type="scientific">Elysia marginata</name>
    <dbReference type="NCBI Taxonomy" id="1093978"/>
    <lineage>
        <taxon>Eukaryota</taxon>
        <taxon>Metazoa</taxon>
        <taxon>Spiralia</taxon>
        <taxon>Lophotrochozoa</taxon>
        <taxon>Mollusca</taxon>
        <taxon>Gastropoda</taxon>
        <taxon>Heterobranchia</taxon>
        <taxon>Euthyneura</taxon>
        <taxon>Panpulmonata</taxon>
        <taxon>Sacoglossa</taxon>
        <taxon>Placobranchoidea</taxon>
        <taxon>Plakobranchidae</taxon>
        <taxon>Elysia</taxon>
    </lineage>
</organism>